<dbReference type="SMR" id="A0A0H3CAQ8"/>
<keyword evidence="5 11" id="KW-0418">Kinase</keyword>
<dbReference type="Pfam" id="PF00072">
    <property type="entry name" value="Response_reg"/>
    <property type="match status" value="1"/>
</dbReference>
<dbReference type="PANTHER" id="PTHR45339:SF1">
    <property type="entry name" value="HYBRID SIGNAL TRANSDUCTION HISTIDINE KINASE J"/>
    <property type="match status" value="1"/>
</dbReference>
<accession>A0A0H3CAQ8</accession>
<dbReference type="InterPro" id="IPR011006">
    <property type="entry name" value="CheY-like_superfamily"/>
</dbReference>
<keyword evidence="8" id="KW-0175">Coiled coil</keyword>
<dbReference type="SMART" id="SM00448">
    <property type="entry name" value="REC"/>
    <property type="match status" value="1"/>
</dbReference>
<dbReference type="SUPFAM" id="SSF55874">
    <property type="entry name" value="ATPase domain of HSP90 chaperone/DNA topoisomerase II/histidine kinase"/>
    <property type="match status" value="1"/>
</dbReference>
<dbReference type="SMART" id="SM00387">
    <property type="entry name" value="HATPase_c"/>
    <property type="match status" value="1"/>
</dbReference>
<keyword evidence="12" id="KW-1185">Reference proteome</keyword>
<dbReference type="InterPro" id="IPR003661">
    <property type="entry name" value="HisK_dim/P_dom"/>
</dbReference>
<dbReference type="RefSeq" id="YP_002518461.1">
    <property type="nucleotide sequence ID" value="NC_011916.1"/>
</dbReference>
<dbReference type="Pfam" id="PF00512">
    <property type="entry name" value="HisKA"/>
    <property type="match status" value="1"/>
</dbReference>
<evidence type="ECO:0000256" key="3">
    <source>
        <dbReference type="ARBA" id="ARBA00022553"/>
    </source>
</evidence>
<keyword evidence="4 11" id="KW-0808">Transferase</keyword>
<evidence type="ECO:0000313" key="11">
    <source>
        <dbReference type="EMBL" id="ACL96553.1"/>
    </source>
</evidence>
<dbReference type="InterPro" id="IPR029016">
    <property type="entry name" value="GAF-like_dom_sf"/>
</dbReference>
<sequence>MTSAVIPFSPAQVDAASDREARIARLERRLSRELLARREAEAIAEAATHRLYRQGERMRLLADLALEANRSDDLDTVLRAALRAIGSQTGWPVGHVQLVETDAEAMDWLQPTALWLAPPDTDIAALRRATTPRRAQIGGGVLGQVMRLRGACTIESLASCPAERRRAASALGLNQGVGFPILVGDEIAAVVEFFHDHGRGPDAETLAFLDQIGAVLGRAFERRRAERAAQEARARLEESLAAAEAASRAKTHLLAVASHEVRTPLNAVLGLAEVLARSPLDATQREHVDGVRQAGGMLLRLLSSVLDFARIESGATPLVPAPFNLADLAREVTGVWRAAAGAAQLDLHLDLSACPDPCWISADSGKIEQTLTNLVSNAIKFTPAGGKILVRVETTPSASPTFRIVVEDSGAGVPAEDIDRIFDPFQQAALGREVGGAGLGLAICAANLRAMGGDIGYQPAPERGSQFWFSFVAEAVDAQAEPAKVDALTDLPLRILAAEDNPANQRVLRLLLEQVGITPTVVEDGAAAVEAARSTPFDLILMDANMPRMDGPAAVEAIRALGIGKDRTPIVMLTANVFEDDVRRYRAAGADGVLAKPLAVAELYAVLAEVQNRVAGEGLEPFPI</sequence>
<dbReference type="SMART" id="SM00388">
    <property type="entry name" value="HisKA"/>
    <property type="match status" value="1"/>
</dbReference>
<dbReference type="PATRIC" id="fig|565050.3.peg.3016"/>
<dbReference type="InterPro" id="IPR004358">
    <property type="entry name" value="Sig_transdc_His_kin-like_C"/>
</dbReference>
<organism evidence="11 12">
    <name type="scientific">Caulobacter vibrioides (strain NA1000 / CB15N)</name>
    <name type="common">Caulobacter crescentus</name>
    <dbReference type="NCBI Taxonomy" id="565050"/>
    <lineage>
        <taxon>Bacteria</taxon>
        <taxon>Pseudomonadati</taxon>
        <taxon>Pseudomonadota</taxon>
        <taxon>Alphaproteobacteria</taxon>
        <taxon>Caulobacterales</taxon>
        <taxon>Caulobacteraceae</taxon>
        <taxon>Caulobacter</taxon>
    </lineage>
</organism>
<dbReference type="InterPro" id="IPR005467">
    <property type="entry name" value="His_kinase_dom"/>
</dbReference>
<feature type="coiled-coil region" evidence="8">
    <location>
        <begin position="222"/>
        <end position="249"/>
    </location>
</feature>
<protein>
    <recommendedName>
        <fullName evidence="2">histidine kinase</fullName>
        <ecNumber evidence="2">2.7.13.3</ecNumber>
    </recommendedName>
</protein>
<dbReference type="GO" id="GO:0000155">
    <property type="term" value="F:phosphorelay sensor kinase activity"/>
    <property type="evidence" value="ECO:0007669"/>
    <property type="project" value="InterPro"/>
</dbReference>
<dbReference type="Gene3D" id="3.30.450.40">
    <property type="match status" value="1"/>
</dbReference>
<dbReference type="CDD" id="cd00082">
    <property type="entry name" value="HisKA"/>
    <property type="match status" value="1"/>
</dbReference>
<dbReference type="Gene3D" id="1.10.287.130">
    <property type="match status" value="1"/>
</dbReference>
<dbReference type="InterPro" id="IPR003018">
    <property type="entry name" value="GAF"/>
</dbReference>
<evidence type="ECO:0000256" key="6">
    <source>
        <dbReference type="ARBA" id="ARBA00023012"/>
    </source>
</evidence>
<dbReference type="SUPFAM" id="SSF47384">
    <property type="entry name" value="Homodimeric domain of signal transducing histidine kinase"/>
    <property type="match status" value="1"/>
</dbReference>
<dbReference type="InterPro" id="IPR036890">
    <property type="entry name" value="HATPase_C_sf"/>
</dbReference>
<evidence type="ECO:0000256" key="2">
    <source>
        <dbReference type="ARBA" id="ARBA00012438"/>
    </source>
</evidence>
<dbReference type="Proteomes" id="UP000001364">
    <property type="component" value="Chromosome"/>
</dbReference>
<dbReference type="Pfam" id="PF02518">
    <property type="entry name" value="HATPase_c"/>
    <property type="match status" value="1"/>
</dbReference>
<dbReference type="PROSITE" id="PS50110">
    <property type="entry name" value="RESPONSE_REGULATORY"/>
    <property type="match status" value="1"/>
</dbReference>
<dbReference type="KEGG" id="ccs:CCNA_03088"/>
<feature type="modified residue" description="4-aspartylphosphate" evidence="7">
    <location>
        <position position="543"/>
    </location>
</feature>
<dbReference type="Gene3D" id="3.40.50.2300">
    <property type="match status" value="1"/>
</dbReference>
<dbReference type="EC" id="2.7.13.3" evidence="2"/>
<dbReference type="InterPro" id="IPR003594">
    <property type="entry name" value="HATPase_dom"/>
</dbReference>
<dbReference type="GeneID" id="7333542"/>
<evidence type="ECO:0000259" key="9">
    <source>
        <dbReference type="PROSITE" id="PS50109"/>
    </source>
</evidence>
<feature type="domain" description="Response regulatory" evidence="10">
    <location>
        <begin position="494"/>
        <end position="611"/>
    </location>
</feature>
<keyword evidence="6" id="KW-0902">Two-component regulatory system</keyword>
<evidence type="ECO:0000256" key="5">
    <source>
        <dbReference type="ARBA" id="ARBA00022777"/>
    </source>
</evidence>
<dbReference type="PANTHER" id="PTHR45339">
    <property type="entry name" value="HYBRID SIGNAL TRANSDUCTION HISTIDINE KINASE J"/>
    <property type="match status" value="1"/>
</dbReference>
<evidence type="ECO:0000256" key="1">
    <source>
        <dbReference type="ARBA" id="ARBA00000085"/>
    </source>
</evidence>
<evidence type="ECO:0000256" key="4">
    <source>
        <dbReference type="ARBA" id="ARBA00022679"/>
    </source>
</evidence>
<name>A0A0H3CAQ8_CAUVN</name>
<dbReference type="HOGENOM" id="CLU_437891_0_0_5"/>
<dbReference type="CDD" id="cd17546">
    <property type="entry name" value="REC_hyHK_CKI1_RcsC-like"/>
    <property type="match status" value="1"/>
</dbReference>
<dbReference type="Pfam" id="PF13185">
    <property type="entry name" value="GAF_2"/>
    <property type="match status" value="1"/>
</dbReference>
<dbReference type="EMBL" id="CP001340">
    <property type="protein sequence ID" value="ACL96553.1"/>
    <property type="molecule type" value="Genomic_DNA"/>
</dbReference>
<dbReference type="SMART" id="SM00065">
    <property type="entry name" value="GAF"/>
    <property type="match status" value="1"/>
</dbReference>
<dbReference type="SUPFAM" id="SSF52172">
    <property type="entry name" value="CheY-like"/>
    <property type="match status" value="1"/>
</dbReference>
<proteinExistence type="predicted"/>
<dbReference type="SUPFAM" id="SSF55781">
    <property type="entry name" value="GAF domain-like"/>
    <property type="match status" value="1"/>
</dbReference>
<dbReference type="RefSeq" id="WP_010920830.1">
    <property type="nucleotide sequence ID" value="NC_011916.1"/>
</dbReference>
<dbReference type="PhylomeDB" id="A0A0H3CAQ8"/>
<evidence type="ECO:0000256" key="7">
    <source>
        <dbReference type="PROSITE-ProRule" id="PRU00169"/>
    </source>
</evidence>
<evidence type="ECO:0000259" key="10">
    <source>
        <dbReference type="PROSITE" id="PS50110"/>
    </source>
</evidence>
<dbReference type="InterPro" id="IPR001789">
    <property type="entry name" value="Sig_transdc_resp-reg_receiver"/>
</dbReference>
<dbReference type="PRINTS" id="PR00344">
    <property type="entry name" value="BCTRLSENSOR"/>
</dbReference>
<keyword evidence="3 7" id="KW-0597">Phosphoprotein</keyword>
<gene>
    <name evidence="11" type="ordered locus">CCNA_03088</name>
</gene>
<evidence type="ECO:0000313" key="12">
    <source>
        <dbReference type="Proteomes" id="UP000001364"/>
    </source>
</evidence>
<dbReference type="PROSITE" id="PS50109">
    <property type="entry name" value="HIS_KIN"/>
    <property type="match status" value="1"/>
</dbReference>
<feature type="domain" description="Histidine kinase" evidence="9">
    <location>
        <begin position="256"/>
        <end position="475"/>
    </location>
</feature>
<reference evidence="11 12" key="1">
    <citation type="journal article" date="2010" name="J. Bacteriol.">
        <title>The genetic basis of laboratory adaptation in Caulobacter crescentus.</title>
        <authorList>
            <person name="Marks M.E."/>
            <person name="Castro-Rojas C.M."/>
            <person name="Teiling C."/>
            <person name="Du L."/>
            <person name="Kapatral V."/>
            <person name="Walunas T.L."/>
            <person name="Crosson S."/>
        </authorList>
    </citation>
    <scope>NUCLEOTIDE SEQUENCE [LARGE SCALE GENOMIC DNA]</scope>
    <source>
        <strain evidence="12">NA1000 / CB15N</strain>
    </source>
</reference>
<dbReference type="OrthoDB" id="7200675at2"/>
<evidence type="ECO:0000256" key="8">
    <source>
        <dbReference type="SAM" id="Coils"/>
    </source>
</evidence>
<dbReference type="InterPro" id="IPR036097">
    <property type="entry name" value="HisK_dim/P_sf"/>
</dbReference>
<dbReference type="Gene3D" id="3.30.565.10">
    <property type="entry name" value="Histidine kinase-like ATPase, C-terminal domain"/>
    <property type="match status" value="1"/>
</dbReference>
<comment type="catalytic activity">
    <reaction evidence="1">
        <text>ATP + protein L-histidine = ADP + protein N-phospho-L-histidine.</text>
        <dbReference type="EC" id="2.7.13.3"/>
    </reaction>
</comment>
<dbReference type="AlphaFoldDB" id="A0A0H3CAQ8"/>